<keyword evidence="1" id="KW-0732">Signal</keyword>
<evidence type="ECO:0000313" key="3">
    <source>
        <dbReference type="Proteomes" id="UP000031668"/>
    </source>
</evidence>
<dbReference type="Proteomes" id="UP000031668">
    <property type="component" value="Unassembled WGS sequence"/>
</dbReference>
<comment type="caution">
    <text evidence="2">The sequence shown here is derived from an EMBL/GenBank/DDBJ whole genome shotgun (WGS) entry which is preliminary data.</text>
</comment>
<proteinExistence type="predicted"/>
<sequence length="302" mass="33482">MINKKSALILSIFARIVMNLSIPDGQTKASSYDKKEFVIGVVQCLHREDPFVCHSFASYEAVSNCFHSSVRTGHYIPDDEIRRLHADILHVQENPRLNPLHDKIVSAVLDAIESSSSHKQVLSKGWPNIFMSLSQTETLSDSKTYSLFCHSKTVSEKGLSWSSMLENLREYMVQLVGAGRAADKIAIENAKNKASSQKKELTLFMIIDHYMEEFGHDGSYGPLFSRVTSLTLPQDDQINRSIKQLVVNLGKRIKSVGASKVITGLEDLGPPSSYDATLALIDGTEATNTGEPPTTSVPERRQ</sequence>
<accession>A0A0C2IG99</accession>
<evidence type="ECO:0000256" key="1">
    <source>
        <dbReference type="SAM" id="SignalP"/>
    </source>
</evidence>
<feature type="signal peptide" evidence="1">
    <location>
        <begin position="1"/>
        <end position="19"/>
    </location>
</feature>
<feature type="chain" id="PRO_5002150417" evidence="1">
    <location>
        <begin position="20"/>
        <end position="302"/>
    </location>
</feature>
<evidence type="ECO:0000313" key="2">
    <source>
        <dbReference type="EMBL" id="KII64334.1"/>
    </source>
</evidence>
<keyword evidence="3" id="KW-1185">Reference proteome</keyword>
<gene>
    <name evidence="2" type="ORF">RF11_01138</name>
</gene>
<organism evidence="2 3">
    <name type="scientific">Thelohanellus kitauei</name>
    <name type="common">Myxosporean</name>
    <dbReference type="NCBI Taxonomy" id="669202"/>
    <lineage>
        <taxon>Eukaryota</taxon>
        <taxon>Metazoa</taxon>
        <taxon>Cnidaria</taxon>
        <taxon>Myxozoa</taxon>
        <taxon>Myxosporea</taxon>
        <taxon>Bivalvulida</taxon>
        <taxon>Platysporina</taxon>
        <taxon>Myxobolidae</taxon>
        <taxon>Thelohanellus</taxon>
    </lineage>
</organism>
<dbReference type="AlphaFoldDB" id="A0A0C2IG99"/>
<reference evidence="2 3" key="1">
    <citation type="journal article" date="2014" name="Genome Biol. Evol.">
        <title>The genome of the myxosporean Thelohanellus kitauei shows adaptations to nutrient acquisition within its fish host.</title>
        <authorList>
            <person name="Yang Y."/>
            <person name="Xiong J."/>
            <person name="Zhou Z."/>
            <person name="Huo F."/>
            <person name="Miao W."/>
            <person name="Ran C."/>
            <person name="Liu Y."/>
            <person name="Zhang J."/>
            <person name="Feng J."/>
            <person name="Wang M."/>
            <person name="Wang M."/>
            <person name="Wang L."/>
            <person name="Yao B."/>
        </authorList>
    </citation>
    <scope>NUCLEOTIDE SEQUENCE [LARGE SCALE GENOMIC DNA]</scope>
    <source>
        <strain evidence="2">Wuqing</strain>
    </source>
</reference>
<protein>
    <submittedName>
        <fullName evidence="2">Uncharacterized protein</fullName>
    </submittedName>
</protein>
<name>A0A0C2IG99_THEKT</name>
<dbReference type="EMBL" id="JWZT01004328">
    <property type="protein sequence ID" value="KII64334.1"/>
    <property type="molecule type" value="Genomic_DNA"/>
</dbReference>